<feature type="binding site" evidence="12">
    <location>
        <position position="273"/>
    </location>
    <ligand>
        <name>ATP</name>
        <dbReference type="ChEBI" id="CHEBI:30616"/>
    </ligand>
</feature>
<accession>A0A0E0CFQ4</accession>
<evidence type="ECO:0000256" key="8">
    <source>
        <dbReference type="ARBA" id="ARBA00022777"/>
    </source>
</evidence>
<dbReference type="InterPro" id="IPR011009">
    <property type="entry name" value="Kinase-like_dom_sf"/>
</dbReference>
<reference evidence="17" key="2">
    <citation type="submission" date="2018-05" db="EMBL/GenBank/DDBJ databases">
        <title>OmerRS3 (Oryza meridionalis Reference Sequence Version 3).</title>
        <authorList>
            <person name="Zhang J."/>
            <person name="Kudrna D."/>
            <person name="Lee S."/>
            <person name="Talag J."/>
            <person name="Welchert J."/>
            <person name="Wing R.A."/>
        </authorList>
    </citation>
    <scope>NUCLEOTIDE SEQUENCE [LARGE SCALE GENOMIC DNA]</scope>
    <source>
        <strain evidence="17">cv. OR44</strain>
    </source>
</reference>
<dbReference type="InterPro" id="IPR001611">
    <property type="entry name" value="Leu-rich_rpt"/>
</dbReference>
<dbReference type="Gene3D" id="1.10.510.10">
    <property type="entry name" value="Transferase(Phosphotransferase) domain 1"/>
    <property type="match status" value="2"/>
</dbReference>
<dbReference type="SUPFAM" id="SSF56112">
    <property type="entry name" value="Protein kinase-like (PK-like)"/>
    <property type="match status" value="1"/>
</dbReference>
<dbReference type="Pfam" id="PF00560">
    <property type="entry name" value="LRR_1"/>
    <property type="match status" value="1"/>
</dbReference>
<evidence type="ECO:0000256" key="2">
    <source>
        <dbReference type="ARBA" id="ARBA00022527"/>
    </source>
</evidence>
<keyword evidence="6" id="KW-0677">Repeat</keyword>
<evidence type="ECO:0000256" key="1">
    <source>
        <dbReference type="ARBA" id="ARBA00004162"/>
    </source>
</evidence>
<evidence type="ECO:0000256" key="10">
    <source>
        <dbReference type="ARBA" id="ARBA00022989"/>
    </source>
</evidence>
<dbReference type="InterPro" id="IPR032675">
    <property type="entry name" value="LRR_dom_sf"/>
</dbReference>
<dbReference type="GO" id="GO:0004674">
    <property type="term" value="F:protein serine/threonine kinase activity"/>
    <property type="evidence" value="ECO:0007669"/>
    <property type="project" value="UniProtKB-KW"/>
</dbReference>
<dbReference type="SUPFAM" id="SSF52058">
    <property type="entry name" value="L domain-like"/>
    <property type="match status" value="1"/>
</dbReference>
<comment type="similarity">
    <text evidence="13">Belongs to the protein kinase superfamily.</text>
</comment>
<evidence type="ECO:0000256" key="5">
    <source>
        <dbReference type="ARBA" id="ARBA00022692"/>
    </source>
</evidence>
<feature type="domain" description="Protein kinase" evidence="16">
    <location>
        <begin position="159"/>
        <end position="437"/>
    </location>
</feature>
<dbReference type="PANTHER" id="PTHR45631:SF211">
    <property type="entry name" value="OS02G0151100 PROTEIN"/>
    <property type="match status" value="1"/>
</dbReference>
<keyword evidence="3" id="KW-0433">Leucine-rich repeat</keyword>
<reference evidence="17" key="1">
    <citation type="submission" date="2015-04" db="UniProtKB">
        <authorList>
            <consortium name="EnsemblPlants"/>
        </authorList>
    </citation>
    <scope>IDENTIFICATION</scope>
</reference>
<dbReference type="Proteomes" id="UP000008021">
    <property type="component" value="Chromosome 2"/>
</dbReference>
<dbReference type="PROSITE" id="PS00107">
    <property type="entry name" value="PROTEIN_KINASE_ATP"/>
    <property type="match status" value="1"/>
</dbReference>
<keyword evidence="7 12" id="KW-0547">Nucleotide-binding</keyword>
<dbReference type="InterPro" id="IPR000719">
    <property type="entry name" value="Prot_kinase_dom"/>
</dbReference>
<dbReference type="PROSITE" id="PS50011">
    <property type="entry name" value="PROTEIN_KINASE_DOM"/>
    <property type="match status" value="1"/>
</dbReference>
<keyword evidence="5 15" id="KW-0812">Transmembrane</keyword>
<evidence type="ECO:0000256" key="14">
    <source>
        <dbReference type="SAM" id="MobiDB-lite"/>
    </source>
</evidence>
<feature type="transmembrane region" description="Helical" evidence="15">
    <location>
        <begin position="198"/>
        <end position="220"/>
    </location>
</feature>
<evidence type="ECO:0000313" key="17">
    <source>
        <dbReference type="EnsemblPlants" id="OMERI02G04820.4"/>
    </source>
</evidence>
<dbReference type="Pfam" id="PF07714">
    <property type="entry name" value="PK_Tyr_Ser-Thr"/>
    <property type="match status" value="1"/>
</dbReference>
<dbReference type="PROSITE" id="PS00108">
    <property type="entry name" value="PROTEIN_KINASE_ST"/>
    <property type="match status" value="1"/>
</dbReference>
<evidence type="ECO:0000256" key="15">
    <source>
        <dbReference type="SAM" id="Phobius"/>
    </source>
</evidence>
<evidence type="ECO:0000313" key="18">
    <source>
        <dbReference type="Proteomes" id="UP000008021"/>
    </source>
</evidence>
<dbReference type="PROSITE" id="PS51450">
    <property type="entry name" value="LRR"/>
    <property type="match status" value="1"/>
</dbReference>
<protein>
    <recommendedName>
        <fullName evidence="16">Protein kinase domain-containing protein</fullName>
    </recommendedName>
</protein>
<dbReference type="HOGENOM" id="CLU_000288_92_6_1"/>
<organism evidence="17">
    <name type="scientific">Oryza meridionalis</name>
    <dbReference type="NCBI Taxonomy" id="40149"/>
    <lineage>
        <taxon>Eukaryota</taxon>
        <taxon>Viridiplantae</taxon>
        <taxon>Streptophyta</taxon>
        <taxon>Embryophyta</taxon>
        <taxon>Tracheophyta</taxon>
        <taxon>Spermatophyta</taxon>
        <taxon>Magnoliopsida</taxon>
        <taxon>Liliopsida</taxon>
        <taxon>Poales</taxon>
        <taxon>Poaceae</taxon>
        <taxon>BOP clade</taxon>
        <taxon>Oryzoideae</taxon>
        <taxon>Oryzeae</taxon>
        <taxon>Oryzinae</taxon>
        <taxon>Oryza</taxon>
    </lineage>
</organism>
<evidence type="ECO:0000259" key="16">
    <source>
        <dbReference type="PROSITE" id="PS50011"/>
    </source>
</evidence>
<keyword evidence="11 15" id="KW-0472">Membrane</keyword>
<comment type="subcellular location">
    <subcellularLocation>
        <location evidence="1">Cell membrane</location>
        <topology evidence="1">Single-pass membrane protein</topology>
    </subcellularLocation>
</comment>
<evidence type="ECO:0000256" key="7">
    <source>
        <dbReference type="ARBA" id="ARBA00022741"/>
    </source>
</evidence>
<dbReference type="GO" id="GO:0005886">
    <property type="term" value="C:plasma membrane"/>
    <property type="evidence" value="ECO:0007669"/>
    <property type="project" value="UniProtKB-SubCell"/>
</dbReference>
<dbReference type="AlphaFoldDB" id="A0A0E0CFQ4"/>
<dbReference type="SMART" id="SM00220">
    <property type="entry name" value="S_TKc"/>
    <property type="match status" value="1"/>
</dbReference>
<keyword evidence="2 13" id="KW-0723">Serine/threonine-protein kinase</keyword>
<sequence length="485" mass="52833">MGCNSLILLSITIHGTHNLILHLSYLPIPCLAPYRGWQVSVSLVATKNATLPPILNAMEMYLVKPLTEFATDPRDARAMMEVQQNYDVKKNWMGDPCAPKAFAWEGLNCSYPPADSSKITSLNLSSSGLAGSIATYFGDLKSLQYLDLSSNDLSGPIPYNLLQKSQNGSLSLRVGYNAKLCGNGIECRSGQKKIKGPLLSAIIIPIVATVALIVVLFLLLRRVLKAKALLENREFSYREPKHITNNFSQQVGKGGFGAVFLGYLENGNPVAVKVRSESSSQGATTNKPLTWEQRLHIALDAAQGLEYVHVACKPALIHRDVKSRNILLTTNLGAKIADFGLTKSDVYSFGVVLLELITGRPPVIPIDESVSIHIGEFVHQSLDHGSIESIVDARMGGGGYDINSVWKVADLALHCKREVSRERPTMTEVVAQLKESMELESNGDRKHLVTGDDDVSMNNLGKESALEVEEQCGEISRVSPGPAVR</sequence>
<dbReference type="PANTHER" id="PTHR45631">
    <property type="entry name" value="OS07G0107800 PROTEIN-RELATED"/>
    <property type="match status" value="1"/>
</dbReference>
<keyword evidence="10 15" id="KW-1133">Transmembrane helix</keyword>
<evidence type="ECO:0000256" key="11">
    <source>
        <dbReference type="ARBA" id="ARBA00023136"/>
    </source>
</evidence>
<proteinExistence type="inferred from homology"/>
<evidence type="ECO:0000256" key="3">
    <source>
        <dbReference type="ARBA" id="ARBA00022614"/>
    </source>
</evidence>
<dbReference type="InterPro" id="IPR008271">
    <property type="entry name" value="Ser/Thr_kinase_AS"/>
</dbReference>
<keyword evidence="9 12" id="KW-0067">ATP-binding</keyword>
<keyword evidence="8" id="KW-0418">Kinase</keyword>
<feature type="region of interest" description="Disordered" evidence="14">
    <location>
        <begin position="466"/>
        <end position="485"/>
    </location>
</feature>
<evidence type="ECO:0000256" key="9">
    <source>
        <dbReference type="ARBA" id="ARBA00022840"/>
    </source>
</evidence>
<evidence type="ECO:0000256" key="6">
    <source>
        <dbReference type="ARBA" id="ARBA00022737"/>
    </source>
</evidence>
<dbReference type="Gramene" id="OMERI02G04820.4">
    <property type="protein sequence ID" value="OMERI02G04820.4"/>
    <property type="gene ID" value="OMERI02G04820"/>
</dbReference>
<dbReference type="Gene3D" id="3.30.200.20">
    <property type="entry name" value="Phosphorylase Kinase, domain 1"/>
    <property type="match status" value="1"/>
</dbReference>
<evidence type="ECO:0000256" key="4">
    <source>
        <dbReference type="ARBA" id="ARBA00022679"/>
    </source>
</evidence>
<evidence type="ECO:0000256" key="13">
    <source>
        <dbReference type="RuleBase" id="RU000304"/>
    </source>
</evidence>
<dbReference type="InterPro" id="IPR001245">
    <property type="entry name" value="Ser-Thr/Tyr_kinase_cat_dom"/>
</dbReference>
<name>A0A0E0CFQ4_9ORYZ</name>
<dbReference type="GO" id="GO:0005524">
    <property type="term" value="F:ATP binding"/>
    <property type="evidence" value="ECO:0007669"/>
    <property type="project" value="UniProtKB-UniRule"/>
</dbReference>
<keyword evidence="18" id="KW-1185">Reference proteome</keyword>
<dbReference type="Gene3D" id="3.80.10.10">
    <property type="entry name" value="Ribonuclease Inhibitor"/>
    <property type="match status" value="1"/>
</dbReference>
<evidence type="ECO:0000256" key="12">
    <source>
        <dbReference type="PROSITE-ProRule" id="PRU10141"/>
    </source>
</evidence>
<dbReference type="InterPro" id="IPR017441">
    <property type="entry name" value="Protein_kinase_ATP_BS"/>
</dbReference>
<keyword evidence="4" id="KW-0808">Transferase</keyword>
<dbReference type="EnsemblPlants" id="OMERI02G04820.4">
    <property type="protein sequence ID" value="OMERI02G04820.4"/>
    <property type="gene ID" value="OMERI02G04820"/>
</dbReference>